<sequence length="215" mass="24113">MQAFALSFDVKGSRDYPSKEALLQALRELANDLNTAFPTSIVPFQIKSGDSLLAVFADYPVSYPVMLHLLNQELPGYIGIGFGQYETISTTQAEEANGSAIIHAFEAQELAKTLPSQIAFAGPPYLPTALLNGYLEMLYPAYFGKTDRQIELHRLMDQYPDDTYEEIGLKMGFKEQDARANVAKLVSRSQRKQRKRLEAALAQALEQFQVWEAIR</sequence>
<dbReference type="Proteomes" id="UP000053797">
    <property type="component" value="Unassembled WGS sequence"/>
</dbReference>
<evidence type="ECO:0000313" key="3">
    <source>
        <dbReference type="Proteomes" id="UP000053797"/>
    </source>
</evidence>
<feature type="coiled-coil region" evidence="1">
    <location>
        <begin position="187"/>
        <end position="214"/>
    </location>
</feature>
<protein>
    <submittedName>
        <fullName evidence="2">Uncharacterized protein</fullName>
    </submittedName>
</protein>
<gene>
    <name evidence="2" type="ORF">AS033_15120</name>
</gene>
<dbReference type="OrthoDB" id="2359394at2"/>
<dbReference type="RefSeq" id="WP_058265959.1">
    <property type="nucleotide sequence ID" value="NZ_FMYN01000006.1"/>
</dbReference>
<proteinExistence type="predicted"/>
<evidence type="ECO:0000313" key="2">
    <source>
        <dbReference type="EMBL" id="KSU47982.1"/>
    </source>
</evidence>
<keyword evidence="1" id="KW-0175">Coiled coil</keyword>
<dbReference type="EMBL" id="LNQL01000006">
    <property type="protein sequence ID" value="KSU47982.1"/>
    <property type="molecule type" value="Genomic_DNA"/>
</dbReference>
<organism evidence="2 3">
    <name type="scientific">Exiguobacterium indicum</name>
    <dbReference type="NCBI Taxonomy" id="296995"/>
    <lineage>
        <taxon>Bacteria</taxon>
        <taxon>Bacillati</taxon>
        <taxon>Bacillota</taxon>
        <taxon>Bacilli</taxon>
        <taxon>Bacillales</taxon>
        <taxon>Bacillales Family XII. Incertae Sedis</taxon>
        <taxon>Exiguobacterium</taxon>
    </lineage>
</organism>
<evidence type="ECO:0000256" key="1">
    <source>
        <dbReference type="SAM" id="Coils"/>
    </source>
</evidence>
<reference evidence="2 3" key="1">
    <citation type="journal article" date="2015" name="Int. J. Syst. Evol. Microbiol.">
        <title>Exiguobacterium enclense sp. nov., isolated from sediment.</title>
        <authorList>
            <person name="Dastager S.G."/>
            <person name="Mawlankar R."/>
            <person name="Sonalkar V.V."/>
            <person name="Thorat M.N."/>
            <person name="Mual P."/>
            <person name="Verma A."/>
            <person name="Krishnamurthi S."/>
            <person name="Tang S.K."/>
            <person name="Li W.J."/>
        </authorList>
    </citation>
    <scope>NUCLEOTIDE SEQUENCE [LARGE SCALE GENOMIC DNA]</scope>
    <source>
        <strain evidence="2 3">NIO-1109</strain>
    </source>
</reference>
<name>A0A0V8GCJ5_9BACL</name>
<comment type="caution">
    <text evidence="2">The sequence shown here is derived from an EMBL/GenBank/DDBJ whole genome shotgun (WGS) entry which is preliminary data.</text>
</comment>
<dbReference type="AlphaFoldDB" id="A0A0V8GCJ5"/>
<accession>A0A0V8GCJ5</accession>